<comment type="subcellular location">
    <subcellularLocation>
        <location evidence="1 9 10">Nucleus</location>
    </subcellularLocation>
</comment>
<accession>A0A833V5I8</accession>
<dbReference type="GO" id="GO:0000976">
    <property type="term" value="F:transcription cis-regulatory region binding"/>
    <property type="evidence" value="ECO:0007669"/>
    <property type="project" value="UniProtKB-ARBA"/>
</dbReference>
<keyword evidence="16" id="KW-1185">Reference proteome</keyword>
<comment type="function">
    <text evidence="11">Transcription factor.</text>
</comment>
<dbReference type="PROSITE" id="PS50071">
    <property type="entry name" value="HOMEOBOX_2"/>
    <property type="match status" value="1"/>
</dbReference>
<dbReference type="Gene3D" id="1.10.10.60">
    <property type="entry name" value="Homeodomain-like"/>
    <property type="match status" value="1"/>
</dbReference>
<dbReference type="PANTHER" id="PTHR24326">
    <property type="entry name" value="HOMEOBOX-LEUCINE ZIPPER PROTEIN"/>
    <property type="match status" value="1"/>
</dbReference>
<sequence>MENEENTGGDEGEAYSWMDLPLSNGARGDKKRRFSEDQIKSLESMFQTQTKLEPRQKLQLAKELNLEPRQVAIWFQNKRARWKSKQLEREYSSLKADYDFLLSSFESLKQEKQVLLNQLQVLAEKLEKQGGEPSKSYGNSETASGDKVTIGNDLYKHPLAMCSEDEVKKQVCFSEEEQDVYMGQMAPATGNLTSGEELQFSLQASWPPVDQLRTGTQQQSPWWDFWPLKE</sequence>
<dbReference type="InterPro" id="IPR001356">
    <property type="entry name" value="HD"/>
</dbReference>
<evidence type="ECO:0000256" key="1">
    <source>
        <dbReference type="ARBA" id="ARBA00004123"/>
    </source>
</evidence>
<evidence type="ECO:0000256" key="13">
    <source>
        <dbReference type="SAM" id="MobiDB-lite"/>
    </source>
</evidence>
<dbReference type="InterPro" id="IPR003106">
    <property type="entry name" value="Leu_zip_homeo"/>
</dbReference>
<keyword evidence="4 9" id="KW-0371">Homeobox</keyword>
<comment type="caution">
    <text evidence="15">The sequence shown here is derived from an EMBL/GenBank/DDBJ whole genome shotgun (WGS) entry which is preliminary data.</text>
</comment>
<protein>
    <recommendedName>
        <fullName evidence="11">Homeobox-leucine zipper protein</fullName>
    </recommendedName>
    <alternativeName>
        <fullName evidence="11">HD-ZIP protein</fullName>
    </alternativeName>
    <alternativeName>
        <fullName evidence="11">Homeodomain transcription factor</fullName>
    </alternativeName>
</protein>
<comment type="function">
    <text evidence="8">Probable transcription factor that binds to the DNA sequence 5'-CAAT[AT]ATTG-3'.</text>
</comment>
<proteinExistence type="inferred from homology"/>
<keyword evidence="5 11" id="KW-0804">Transcription</keyword>
<feature type="coiled-coil region" evidence="12">
    <location>
        <begin position="77"/>
        <end position="129"/>
    </location>
</feature>
<evidence type="ECO:0000256" key="4">
    <source>
        <dbReference type="ARBA" id="ARBA00023155"/>
    </source>
</evidence>
<keyword evidence="3 9" id="KW-0238">DNA-binding</keyword>
<evidence type="ECO:0000256" key="6">
    <source>
        <dbReference type="ARBA" id="ARBA00023242"/>
    </source>
</evidence>
<evidence type="ECO:0000256" key="3">
    <source>
        <dbReference type="ARBA" id="ARBA00023125"/>
    </source>
</evidence>
<dbReference type="SUPFAM" id="SSF46689">
    <property type="entry name" value="Homeodomain-like"/>
    <property type="match status" value="1"/>
</dbReference>
<dbReference type="SMART" id="SM00389">
    <property type="entry name" value="HOX"/>
    <property type="match status" value="1"/>
</dbReference>
<evidence type="ECO:0000256" key="10">
    <source>
        <dbReference type="RuleBase" id="RU000682"/>
    </source>
</evidence>
<evidence type="ECO:0000259" key="14">
    <source>
        <dbReference type="PROSITE" id="PS50071"/>
    </source>
</evidence>
<dbReference type="Pfam" id="PF02183">
    <property type="entry name" value="HALZ"/>
    <property type="match status" value="1"/>
</dbReference>
<feature type="region of interest" description="Disordered" evidence="13">
    <location>
        <begin position="1"/>
        <end position="33"/>
    </location>
</feature>
<dbReference type="CDD" id="cd00086">
    <property type="entry name" value="homeodomain"/>
    <property type="match status" value="1"/>
</dbReference>
<dbReference type="InterPro" id="IPR045224">
    <property type="entry name" value="HDZip_class_I_plant"/>
</dbReference>
<dbReference type="GO" id="GO:0033993">
    <property type="term" value="P:response to lipid"/>
    <property type="evidence" value="ECO:0007669"/>
    <property type="project" value="UniProtKB-ARBA"/>
</dbReference>
<dbReference type="InterPro" id="IPR017970">
    <property type="entry name" value="Homeobox_CS"/>
</dbReference>
<evidence type="ECO:0000256" key="12">
    <source>
        <dbReference type="SAM" id="Coils"/>
    </source>
</evidence>
<keyword evidence="2 11" id="KW-0805">Transcription regulation</keyword>
<dbReference type="PROSITE" id="PS00027">
    <property type="entry name" value="HOMEOBOX_1"/>
    <property type="match status" value="1"/>
</dbReference>
<name>A0A833V5I8_9POAL</name>
<gene>
    <name evidence="15" type="ORF">FCM35_KLT11174</name>
</gene>
<feature type="domain" description="Homeobox" evidence="14">
    <location>
        <begin position="25"/>
        <end position="85"/>
    </location>
</feature>
<evidence type="ECO:0000256" key="11">
    <source>
        <dbReference type="RuleBase" id="RU369038"/>
    </source>
</evidence>
<evidence type="ECO:0000256" key="9">
    <source>
        <dbReference type="PROSITE-ProRule" id="PRU00108"/>
    </source>
</evidence>
<dbReference type="OrthoDB" id="6159439at2759"/>
<dbReference type="GO" id="GO:0000981">
    <property type="term" value="F:DNA-binding transcription factor activity, RNA polymerase II-specific"/>
    <property type="evidence" value="ECO:0007669"/>
    <property type="project" value="UniProtKB-UniRule"/>
</dbReference>
<dbReference type="Proteomes" id="UP000623129">
    <property type="component" value="Unassembled WGS sequence"/>
</dbReference>
<keyword evidence="12" id="KW-0175">Coiled coil</keyword>
<evidence type="ECO:0000256" key="2">
    <source>
        <dbReference type="ARBA" id="ARBA00023015"/>
    </source>
</evidence>
<evidence type="ECO:0000256" key="7">
    <source>
        <dbReference type="ARBA" id="ARBA00025748"/>
    </source>
</evidence>
<dbReference type="AlphaFoldDB" id="A0A833V5I8"/>
<dbReference type="GO" id="GO:0009725">
    <property type="term" value="P:response to hormone"/>
    <property type="evidence" value="ECO:0007669"/>
    <property type="project" value="UniProtKB-ARBA"/>
</dbReference>
<organism evidence="15 16">
    <name type="scientific">Carex littledalei</name>
    <dbReference type="NCBI Taxonomy" id="544730"/>
    <lineage>
        <taxon>Eukaryota</taxon>
        <taxon>Viridiplantae</taxon>
        <taxon>Streptophyta</taxon>
        <taxon>Embryophyta</taxon>
        <taxon>Tracheophyta</taxon>
        <taxon>Spermatophyta</taxon>
        <taxon>Magnoliopsida</taxon>
        <taxon>Liliopsida</taxon>
        <taxon>Poales</taxon>
        <taxon>Cyperaceae</taxon>
        <taxon>Cyperoideae</taxon>
        <taxon>Cariceae</taxon>
        <taxon>Carex</taxon>
        <taxon>Carex subgen. Euthyceras</taxon>
    </lineage>
</organism>
<dbReference type="Pfam" id="PF00046">
    <property type="entry name" value="Homeodomain"/>
    <property type="match status" value="1"/>
</dbReference>
<dbReference type="InterPro" id="IPR009057">
    <property type="entry name" value="Homeodomain-like_sf"/>
</dbReference>
<evidence type="ECO:0000256" key="5">
    <source>
        <dbReference type="ARBA" id="ARBA00023163"/>
    </source>
</evidence>
<evidence type="ECO:0000256" key="8">
    <source>
        <dbReference type="ARBA" id="ARBA00054470"/>
    </source>
</evidence>
<reference evidence="15" key="1">
    <citation type="submission" date="2020-01" db="EMBL/GenBank/DDBJ databases">
        <title>Genome sequence of Kobresia littledalei, the first chromosome-level genome in the family Cyperaceae.</title>
        <authorList>
            <person name="Qu G."/>
        </authorList>
    </citation>
    <scope>NUCLEOTIDE SEQUENCE</scope>
    <source>
        <strain evidence="15">C.B.Clarke</strain>
        <tissue evidence="15">Leaf</tissue>
    </source>
</reference>
<dbReference type="FunFam" id="1.10.10.60:FF:000293">
    <property type="entry name" value="Homeobox-leucine zipper protein ATHB-7"/>
    <property type="match status" value="1"/>
</dbReference>
<keyword evidence="6 9" id="KW-0539">Nucleus</keyword>
<evidence type="ECO:0000313" key="15">
    <source>
        <dbReference type="EMBL" id="KAF3325017.1"/>
    </source>
</evidence>
<dbReference type="PANTHER" id="PTHR24326:SF122">
    <property type="entry name" value="HOMEOBOX-LEUCINE ZIPPER PROTEIN HOX6"/>
    <property type="match status" value="1"/>
</dbReference>
<dbReference type="GO" id="GO:0009414">
    <property type="term" value="P:response to water deprivation"/>
    <property type="evidence" value="ECO:0007669"/>
    <property type="project" value="UniProtKB-ARBA"/>
</dbReference>
<feature type="DNA-binding region" description="Homeobox" evidence="9">
    <location>
        <begin position="27"/>
        <end position="86"/>
    </location>
</feature>
<feature type="compositionally biased region" description="Acidic residues" evidence="13">
    <location>
        <begin position="1"/>
        <end position="13"/>
    </location>
</feature>
<comment type="similarity">
    <text evidence="7 11">Belongs to the HD-ZIP homeobox family. Class I subfamily.</text>
</comment>
<evidence type="ECO:0000313" key="16">
    <source>
        <dbReference type="Proteomes" id="UP000623129"/>
    </source>
</evidence>
<dbReference type="GO" id="GO:0045893">
    <property type="term" value="P:positive regulation of DNA-templated transcription"/>
    <property type="evidence" value="ECO:0007669"/>
    <property type="project" value="TreeGrafter"/>
</dbReference>
<dbReference type="EMBL" id="SWLB01000021">
    <property type="protein sequence ID" value="KAF3325017.1"/>
    <property type="molecule type" value="Genomic_DNA"/>
</dbReference>
<dbReference type="GO" id="GO:0005634">
    <property type="term" value="C:nucleus"/>
    <property type="evidence" value="ECO:0007669"/>
    <property type="project" value="UniProtKB-SubCell"/>
</dbReference>